<dbReference type="Proteomes" id="UP001163835">
    <property type="component" value="Unassembled WGS sequence"/>
</dbReference>
<protein>
    <submittedName>
        <fullName evidence="1">Cytochrome P450</fullName>
    </submittedName>
</protein>
<accession>A0ACC1THA3</accession>
<keyword evidence="2" id="KW-1185">Reference proteome</keyword>
<organism evidence="1 2">
    <name type="scientific">Lentinula aff. lateritia</name>
    <dbReference type="NCBI Taxonomy" id="2804960"/>
    <lineage>
        <taxon>Eukaryota</taxon>
        <taxon>Fungi</taxon>
        <taxon>Dikarya</taxon>
        <taxon>Basidiomycota</taxon>
        <taxon>Agaricomycotina</taxon>
        <taxon>Agaricomycetes</taxon>
        <taxon>Agaricomycetidae</taxon>
        <taxon>Agaricales</taxon>
        <taxon>Marasmiineae</taxon>
        <taxon>Omphalotaceae</taxon>
        <taxon>Lentinula</taxon>
    </lineage>
</organism>
<gene>
    <name evidence="1" type="ORF">F5876DRAFT_9530</name>
</gene>
<evidence type="ECO:0000313" key="1">
    <source>
        <dbReference type="EMBL" id="KAJ3803973.1"/>
    </source>
</evidence>
<evidence type="ECO:0000313" key="2">
    <source>
        <dbReference type="Proteomes" id="UP001163835"/>
    </source>
</evidence>
<name>A0ACC1THA3_9AGAR</name>
<proteinExistence type="predicted"/>
<comment type="caution">
    <text evidence="1">The sequence shown here is derived from an EMBL/GenBank/DDBJ whole genome shotgun (WGS) entry which is preliminary data.</text>
</comment>
<feature type="non-terminal residue" evidence="1">
    <location>
        <position position="77"/>
    </location>
</feature>
<sequence>MNREEETYGKDADQFSPERFLQKSGKNNRFTFRPEFENGDGHCTYGFGRRICVGRQVADNSLFITMCTILWALHIEP</sequence>
<dbReference type="EMBL" id="MU796460">
    <property type="protein sequence ID" value="KAJ3803973.1"/>
    <property type="molecule type" value="Genomic_DNA"/>
</dbReference>
<reference evidence="1" key="1">
    <citation type="submission" date="2022-09" db="EMBL/GenBank/DDBJ databases">
        <title>A Global Phylogenomic Analysis of the Shiitake Genus Lentinula.</title>
        <authorList>
            <consortium name="DOE Joint Genome Institute"/>
            <person name="Sierra-Patev S."/>
            <person name="Min B."/>
            <person name="Naranjo-Ortiz M."/>
            <person name="Looney B."/>
            <person name="Konkel Z."/>
            <person name="Slot J.C."/>
            <person name="Sakamoto Y."/>
            <person name="Steenwyk J.L."/>
            <person name="Rokas A."/>
            <person name="Carro J."/>
            <person name="Camarero S."/>
            <person name="Ferreira P."/>
            <person name="Molpeceres G."/>
            <person name="Ruiz-Duenas F.J."/>
            <person name="Serrano A."/>
            <person name="Henrissat B."/>
            <person name="Drula E."/>
            <person name="Hughes K.W."/>
            <person name="Mata J.L."/>
            <person name="Ishikawa N.K."/>
            <person name="Vargas-Isla R."/>
            <person name="Ushijima S."/>
            <person name="Smith C.A."/>
            <person name="Ahrendt S."/>
            <person name="Andreopoulos W."/>
            <person name="He G."/>
            <person name="Labutti K."/>
            <person name="Lipzen A."/>
            <person name="Ng V."/>
            <person name="Riley R."/>
            <person name="Sandor L."/>
            <person name="Barry K."/>
            <person name="Martinez A.T."/>
            <person name="Xiao Y."/>
            <person name="Gibbons J.G."/>
            <person name="Terashima K."/>
            <person name="Grigoriev I.V."/>
            <person name="Hibbett D.S."/>
        </authorList>
    </citation>
    <scope>NUCLEOTIDE SEQUENCE</scope>
    <source>
        <strain evidence="1">TMI1499</strain>
    </source>
</reference>